<evidence type="ECO:0000256" key="3">
    <source>
        <dbReference type="PROSITE-ProRule" id="PRU00023"/>
    </source>
</evidence>
<feature type="non-terminal residue" evidence="4">
    <location>
        <position position="1"/>
    </location>
</feature>
<evidence type="ECO:0000256" key="1">
    <source>
        <dbReference type="ARBA" id="ARBA00022737"/>
    </source>
</evidence>
<accession>A9USI3</accession>
<dbReference type="EMBL" id="CH991544">
    <property type="protein sequence ID" value="EDQ92105.1"/>
    <property type="molecule type" value="Genomic_DNA"/>
</dbReference>
<dbReference type="Gene3D" id="1.25.40.20">
    <property type="entry name" value="Ankyrin repeat-containing domain"/>
    <property type="match status" value="3"/>
</dbReference>
<dbReference type="InterPro" id="IPR002110">
    <property type="entry name" value="Ankyrin_rpt"/>
</dbReference>
<dbReference type="PROSITE" id="PS50297">
    <property type="entry name" value="ANK_REP_REGION"/>
    <property type="match status" value="3"/>
</dbReference>
<feature type="repeat" description="ANK" evidence="3">
    <location>
        <begin position="101"/>
        <end position="133"/>
    </location>
</feature>
<dbReference type="STRING" id="81824.A9USI3"/>
<dbReference type="PROSITE" id="PS50088">
    <property type="entry name" value="ANK_REPEAT"/>
    <property type="match status" value="3"/>
</dbReference>
<dbReference type="RefSeq" id="XP_001743391.1">
    <property type="nucleotide sequence ID" value="XM_001743339.1"/>
</dbReference>
<dbReference type="PANTHER" id="PTHR24171">
    <property type="entry name" value="ANKYRIN REPEAT DOMAIN-CONTAINING PROTEIN 39-RELATED"/>
    <property type="match status" value="1"/>
</dbReference>
<dbReference type="GeneID" id="5888242"/>
<dbReference type="SUPFAM" id="SSF48403">
    <property type="entry name" value="Ankyrin repeat"/>
    <property type="match status" value="1"/>
</dbReference>
<dbReference type="eggNOG" id="KOG4177">
    <property type="taxonomic scope" value="Eukaryota"/>
</dbReference>
<feature type="non-terminal residue" evidence="4">
    <location>
        <position position="173"/>
    </location>
</feature>
<proteinExistence type="predicted"/>
<dbReference type="Proteomes" id="UP000001357">
    <property type="component" value="Unassembled WGS sequence"/>
</dbReference>
<evidence type="ECO:0000313" key="5">
    <source>
        <dbReference type="Proteomes" id="UP000001357"/>
    </source>
</evidence>
<reference evidence="4 5" key="1">
    <citation type="journal article" date="2008" name="Nature">
        <title>The genome of the choanoflagellate Monosiga brevicollis and the origin of metazoans.</title>
        <authorList>
            <consortium name="JGI Sequencing"/>
            <person name="King N."/>
            <person name="Westbrook M.J."/>
            <person name="Young S.L."/>
            <person name="Kuo A."/>
            <person name="Abedin M."/>
            <person name="Chapman J."/>
            <person name="Fairclough S."/>
            <person name="Hellsten U."/>
            <person name="Isogai Y."/>
            <person name="Letunic I."/>
            <person name="Marr M."/>
            <person name="Pincus D."/>
            <person name="Putnam N."/>
            <person name="Rokas A."/>
            <person name="Wright K.J."/>
            <person name="Zuzow R."/>
            <person name="Dirks W."/>
            <person name="Good M."/>
            <person name="Goodstein D."/>
            <person name="Lemons D."/>
            <person name="Li W."/>
            <person name="Lyons J.B."/>
            <person name="Morris A."/>
            <person name="Nichols S."/>
            <person name="Richter D.J."/>
            <person name="Salamov A."/>
            <person name="Bork P."/>
            <person name="Lim W.A."/>
            <person name="Manning G."/>
            <person name="Miller W.T."/>
            <person name="McGinnis W."/>
            <person name="Shapiro H."/>
            <person name="Tjian R."/>
            <person name="Grigoriev I.V."/>
            <person name="Rokhsar D."/>
        </authorList>
    </citation>
    <scope>NUCLEOTIDE SEQUENCE [LARGE SCALE GENOMIC DNA]</scope>
    <source>
        <strain evidence="5">MX1 / ATCC 50154</strain>
    </source>
</reference>
<protein>
    <submittedName>
        <fullName evidence="4">Uncharacterized protein</fullName>
    </submittedName>
</protein>
<dbReference type="InterPro" id="IPR036770">
    <property type="entry name" value="Ankyrin_rpt-contain_sf"/>
</dbReference>
<dbReference type="SMART" id="SM00248">
    <property type="entry name" value="ANK"/>
    <property type="match status" value="4"/>
</dbReference>
<sequence length="173" mass="18852">GQSPLHVACAQDWAEGVNFLIQQDADLNLRDENGVTPLMVCVKLKAQSCLMPLLRSTRHYIFLEANKGPSRLRARKADAPAALLRAGQRLPFTVVDATDQQGWTALHYAAATGNMAAAMALLRHQANVNAANKHGATALHLAAREHHEPVIRALLQHGAERHIVDDSLRSAHD</sequence>
<dbReference type="PRINTS" id="PR01415">
    <property type="entry name" value="ANKYRIN"/>
</dbReference>
<dbReference type="InParanoid" id="A9USI3"/>
<evidence type="ECO:0000256" key="2">
    <source>
        <dbReference type="ARBA" id="ARBA00023043"/>
    </source>
</evidence>
<dbReference type="KEGG" id="mbr:MONBRDRAFT_2701"/>
<name>A9USI3_MONBE</name>
<organism evidence="4 5">
    <name type="scientific">Monosiga brevicollis</name>
    <name type="common">Choanoflagellate</name>
    <dbReference type="NCBI Taxonomy" id="81824"/>
    <lineage>
        <taxon>Eukaryota</taxon>
        <taxon>Choanoflagellata</taxon>
        <taxon>Craspedida</taxon>
        <taxon>Salpingoecidae</taxon>
        <taxon>Monosiga</taxon>
    </lineage>
</organism>
<dbReference type="Pfam" id="PF12796">
    <property type="entry name" value="Ank_2"/>
    <property type="match status" value="2"/>
</dbReference>
<keyword evidence="2 3" id="KW-0040">ANK repeat</keyword>
<feature type="repeat" description="ANK" evidence="3">
    <location>
        <begin position="134"/>
        <end position="166"/>
    </location>
</feature>
<dbReference type="AlphaFoldDB" id="A9USI3"/>
<evidence type="ECO:0000313" key="4">
    <source>
        <dbReference type="EMBL" id="EDQ92105.1"/>
    </source>
</evidence>
<keyword evidence="1" id="KW-0677">Repeat</keyword>
<gene>
    <name evidence="4" type="ORF">MONBRDRAFT_2701</name>
</gene>
<keyword evidence="5" id="KW-1185">Reference proteome</keyword>
<feature type="repeat" description="ANK" evidence="3">
    <location>
        <begin position="1"/>
        <end position="32"/>
    </location>
</feature>